<protein>
    <submittedName>
        <fullName evidence="3">Ig-like domain-containing protein</fullName>
    </submittedName>
</protein>
<sequence>MEFPLFCKRWFKNDAPLVKEKGRRLNVNNQDNLSRLRINNLNPLDTGYYRCEATNKAGRVESTSLLKVNGNP</sequence>
<dbReference type="PROSITE" id="PS50835">
    <property type="entry name" value="IG_LIKE"/>
    <property type="match status" value="1"/>
</dbReference>
<keyword evidence="2" id="KW-1185">Reference proteome</keyword>
<dbReference type="SUPFAM" id="SSF48726">
    <property type="entry name" value="Immunoglobulin"/>
    <property type="match status" value="1"/>
</dbReference>
<organism evidence="2 3">
    <name type="scientific">Romanomermis culicivorax</name>
    <name type="common">Nematode worm</name>
    <dbReference type="NCBI Taxonomy" id="13658"/>
    <lineage>
        <taxon>Eukaryota</taxon>
        <taxon>Metazoa</taxon>
        <taxon>Ecdysozoa</taxon>
        <taxon>Nematoda</taxon>
        <taxon>Enoplea</taxon>
        <taxon>Dorylaimia</taxon>
        <taxon>Mermithida</taxon>
        <taxon>Mermithoidea</taxon>
        <taxon>Mermithidae</taxon>
        <taxon>Romanomermis</taxon>
    </lineage>
</organism>
<dbReference type="WBParaSite" id="nRc.2.0.1.t36307-RA">
    <property type="protein sequence ID" value="nRc.2.0.1.t36307-RA"/>
    <property type="gene ID" value="nRc.2.0.1.g36307"/>
</dbReference>
<dbReference type="Gene3D" id="2.60.40.10">
    <property type="entry name" value="Immunoglobulins"/>
    <property type="match status" value="1"/>
</dbReference>
<name>A0A915KC71_ROMCU</name>
<dbReference type="InterPro" id="IPR013098">
    <property type="entry name" value="Ig_I-set"/>
</dbReference>
<evidence type="ECO:0000259" key="1">
    <source>
        <dbReference type="PROSITE" id="PS50835"/>
    </source>
</evidence>
<proteinExistence type="predicted"/>
<dbReference type="InterPro" id="IPR007110">
    <property type="entry name" value="Ig-like_dom"/>
</dbReference>
<dbReference type="InterPro" id="IPR036179">
    <property type="entry name" value="Ig-like_dom_sf"/>
</dbReference>
<evidence type="ECO:0000313" key="2">
    <source>
        <dbReference type="Proteomes" id="UP000887565"/>
    </source>
</evidence>
<evidence type="ECO:0000313" key="3">
    <source>
        <dbReference type="WBParaSite" id="nRc.2.0.1.t36307-RA"/>
    </source>
</evidence>
<feature type="domain" description="Ig-like" evidence="1">
    <location>
        <begin position="9"/>
        <end position="67"/>
    </location>
</feature>
<dbReference type="Proteomes" id="UP000887565">
    <property type="component" value="Unplaced"/>
</dbReference>
<accession>A0A915KC71</accession>
<dbReference type="InterPro" id="IPR013783">
    <property type="entry name" value="Ig-like_fold"/>
</dbReference>
<dbReference type="Pfam" id="PF07679">
    <property type="entry name" value="I-set"/>
    <property type="match status" value="1"/>
</dbReference>
<dbReference type="AlphaFoldDB" id="A0A915KC71"/>
<reference evidence="3" key="1">
    <citation type="submission" date="2022-11" db="UniProtKB">
        <authorList>
            <consortium name="WormBaseParasite"/>
        </authorList>
    </citation>
    <scope>IDENTIFICATION</scope>
</reference>